<dbReference type="STRING" id="1477437.SAMN05444682_101666"/>
<sequence>MKKVLFKLLVKLNNRLLPKYSGKDPATLTKSQQAILGFRYWALIHSL</sequence>
<evidence type="ECO:0008006" key="3">
    <source>
        <dbReference type="Google" id="ProtNLM"/>
    </source>
</evidence>
<name>A0A1I3DX19_9SPHI</name>
<dbReference type="AlphaFoldDB" id="A0A1I3DX19"/>
<keyword evidence="2" id="KW-1185">Reference proteome</keyword>
<proteinExistence type="predicted"/>
<dbReference type="RefSeq" id="WP_177195013.1">
    <property type="nucleotide sequence ID" value="NZ_FOQO01000001.1"/>
</dbReference>
<reference evidence="1 2" key="1">
    <citation type="submission" date="2016-10" db="EMBL/GenBank/DDBJ databases">
        <authorList>
            <person name="de Groot N.N."/>
        </authorList>
    </citation>
    <scope>NUCLEOTIDE SEQUENCE [LARGE SCALE GENOMIC DNA]</scope>
    <source>
        <strain evidence="1 2">RK1</strain>
    </source>
</reference>
<accession>A0A1I3DX19</accession>
<evidence type="ECO:0000313" key="2">
    <source>
        <dbReference type="Proteomes" id="UP000198670"/>
    </source>
</evidence>
<dbReference type="EMBL" id="FOQO01000001">
    <property type="protein sequence ID" value="SFH91128.1"/>
    <property type="molecule type" value="Genomic_DNA"/>
</dbReference>
<protein>
    <recommendedName>
        <fullName evidence="3">SsrA-binding protein</fullName>
    </recommendedName>
</protein>
<dbReference type="Proteomes" id="UP000198670">
    <property type="component" value="Unassembled WGS sequence"/>
</dbReference>
<evidence type="ECO:0000313" key="1">
    <source>
        <dbReference type="EMBL" id="SFH91128.1"/>
    </source>
</evidence>
<gene>
    <name evidence="1" type="ORF">SAMN05444682_101666</name>
</gene>
<organism evidence="1 2">
    <name type="scientific">Parapedobacter indicus</name>
    <dbReference type="NCBI Taxonomy" id="1477437"/>
    <lineage>
        <taxon>Bacteria</taxon>
        <taxon>Pseudomonadati</taxon>
        <taxon>Bacteroidota</taxon>
        <taxon>Sphingobacteriia</taxon>
        <taxon>Sphingobacteriales</taxon>
        <taxon>Sphingobacteriaceae</taxon>
        <taxon>Parapedobacter</taxon>
    </lineage>
</organism>